<dbReference type="PROSITE" id="PS51186">
    <property type="entry name" value="GNAT"/>
    <property type="match status" value="1"/>
</dbReference>
<keyword evidence="5" id="KW-1185">Reference proteome</keyword>
<dbReference type="GO" id="GO:0016747">
    <property type="term" value="F:acyltransferase activity, transferring groups other than amino-acyl groups"/>
    <property type="evidence" value="ECO:0007669"/>
    <property type="project" value="InterPro"/>
</dbReference>
<keyword evidence="1 4" id="KW-0808">Transferase</keyword>
<dbReference type="EMBL" id="PYBW01000109">
    <property type="protein sequence ID" value="PYC71880.1"/>
    <property type="molecule type" value="Genomic_DNA"/>
</dbReference>
<evidence type="ECO:0000313" key="5">
    <source>
        <dbReference type="Proteomes" id="UP000248039"/>
    </source>
</evidence>
<dbReference type="OrthoDB" id="3381976at2"/>
<dbReference type="Gene3D" id="3.40.630.30">
    <property type="match status" value="1"/>
</dbReference>
<evidence type="ECO:0000259" key="3">
    <source>
        <dbReference type="PROSITE" id="PS51186"/>
    </source>
</evidence>
<evidence type="ECO:0000256" key="1">
    <source>
        <dbReference type="ARBA" id="ARBA00022679"/>
    </source>
</evidence>
<evidence type="ECO:0000313" key="4">
    <source>
        <dbReference type="EMBL" id="PYC71880.1"/>
    </source>
</evidence>
<name>A0A2V4NJG0_9ACTN</name>
<keyword evidence="2" id="KW-0012">Acyltransferase</keyword>
<sequence length="300" mass="32870">MISYVPLTELADWYPAFRQRQVDAYQAAGLPGPAAEECVDRLVEHGRDWTAVAITEADGQRVGQLVVGVVHPQGRVVGRIVDLWTEPAHDRHRAAAEAWARQWCEAREARRVAVRLVEPDPVFADYPLRSQTRCKALGKAPEPPAGVTVRPMTAAEYAGWAATEQREYAEDIVRAGSLTLAEALRQAEQEYAQLLPYALETPDTSILVLEAEGAELGVVWLKHGYLPGVSYLYSLLVHPEHRGRGFGRAAMAVCERASLAAGDGALMFNVFGGNEIAMNLYTKTGYAVLEESRSLDLDGS</sequence>
<proteinExistence type="predicted"/>
<evidence type="ECO:0000256" key="2">
    <source>
        <dbReference type="ARBA" id="ARBA00023315"/>
    </source>
</evidence>
<dbReference type="InterPro" id="IPR016181">
    <property type="entry name" value="Acyl_CoA_acyltransferase"/>
</dbReference>
<dbReference type="AlphaFoldDB" id="A0A2V4NJG0"/>
<dbReference type="InterPro" id="IPR000182">
    <property type="entry name" value="GNAT_dom"/>
</dbReference>
<dbReference type="RefSeq" id="WP_110672431.1">
    <property type="nucleotide sequence ID" value="NZ_PYBW01000109.1"/>
</dbReference>
<dbReference type="PANTHER" id="PTHR43877">
    <property type="entry name" value="AMINOALKYLPHOSPHONATE N-ACETYLTRANSFERASE-RELATED-RELATED"/>
    <property type="match status" value="1"/>
</dbReference>
<accession>A0A2V4NJG0</accession>
<dbReference type="Proteomes" id="UP000248039">
    <property type="component" value="Unassembled WGS sequence"/>
</dbReference>
<protein>
    <submittedName>
        <fullName evidence="4">N-acetyltransferase</fullName>
    </submittedName>
</protein>
<feature type="domain" description="N-acetyltransferase" evidence="3">
    <location>
        <begin position="147"/>
        <end position="300"/>
    </location>
</feature>
<dbReference type="InterPro" id="IPR050832">
    <property type="entry name" value="Bact_Acetyltransf"/>
</dbReference>
<reference evidence="4 5" key="1">
    <citation type="submission" date="2018-03" db="EMBL/GenBank/DDBJ databases">
        <title>Bioinformatic expansion and discovery of thiopeptide antibiotics.</title>
        <authorList>
            <person name="Schwalen C.J."/>
            <person name="Hudson G.A."/>
            <person name="Mitchell D.A."/>
        </authorList>
    </citation>
    <scope>NUCLEOTIDE SEQUENCE [LARGE SCALE GENOMIC DNA]</scope>
    <source>
        <strain evidence="4 5">ATCC 21389</strain>
    </source>
</reference>
<dbReference type="Pfam" id="PF00583">
    <property type="entry name" value="Acetyltransf_1"/>
    <property type="match status" value="1"/>
</dbReference>
<gene>
    <name evidence="4" type="ORF">C7C46_26385</name>
</gene>
<comment type="caution">
    <text evidence="4">The sequence shown here is derived from an EMBL/GenBank/DDBJ whole genome shotgun (WGS) entry which is preliminary data.</text>
</comment>
<dbReference type="CDD" id="cd04301">
    <property type="entry name" value="NAT_SF"/>
    <property type="match status" value="1"/>
</dbReference>
<dbReference type="SUPFAM" id="SSF55729">
    <property type="entry name" value="Acyl-CoA N-acyltransferases (Nat)"/>
    <property type="match status" value="1"/>
</dbReference>
<organism evidence="4 5">
    <name type="scientific">Streptomyces tateyamensis</name>
    <dbReference type="NCBI Taxonomy" id="565073"/>
    <lineage>
        <taxon>Bacteria</taxon>
        <taxon>Bacillati</taxon>
        <taxon>Actinomycetota</taxon>
        <taxon>Actinomycetes</taxon>
        <taxon>Kitasatosporales</taxon>
        <taxon>Streptomycetaceae</taxon>
        <taxon>Streptomyces</taxon>
    </lineage>
</organism>